<feature type="compositionally biased region" description="Basic and acidic residues" evidence="1">
    <location>
        <begin position="223"/>
        <end position="232"/>
    </location>
</feature>
<dbReference type="InterPro" id="IPR039302">
    <property type="entry name" value="MAP10"/>
</dbReference>
<proteinExistence type="predicted"/>
<dbReference type="EMBL" id="GECU01016750">
    <property type="protein sequence ID" value="JAS90956.1"/>
    <property type="molecule type" value="Transcribed_RNA"/>
</dbReference>
<name>A0A1B6IVI4_9HEMI</name>
<dbReference type="GO" id="GO:0051256">
    <property type="term" value="P:mitotic spindle midzone assembly"/>
    <property type="evidence" value="ECO:0007669"/>
    <property type="project" value="TreeGrafter"/>
</dbReference>
<dbReference type="GO" id="GO:0097431">
    <property type="term" value="C:mitotic spindle pole"/>
    <property type="evidence" value="ECO:0007669"/>
    <property type="project" value="TreeGrafter"/>
</dbReference>
<dbReference type="GO" id="GO:0030496">
    <property type="term" value="C:midbody"/>
    <property type="evidence" value="ECO:0007669"/>
    <property type="project" value="TreeGrafter"/>
</dbReference>
<evidence type="ECO:0000256" key="1">
    <source>
        <dbReference type="SAM" id="MobiDB-lite"/>
    </source>
</evidence>
<dbReference type="AlphaFoldDB" id="A0A1B6IVI4"/>
<dbReference type="PANTHER" id="PTHR21831">
    <property type="entry name" value="MICROTUBULE-ASSOCIATED PROTEIN 10"/>
    <property type="match status" value="1"/>
</dbReference>
<dbReference type="GO" id="GO:0008017">
    <property type="term" value="F:microtubule binding"/>
    <property type="evidence" value="ECO:0007669"/>
    <property type="project" value="InterPro"/>
</dbReference>
<sequence length="333" mass="37245">MALYPEYEKLFLLEVLVDSVYINHSSLQLEPAVKANLKETCVMFQFLNYPPLVVCEEDFYKSQAPASDTQLSFKSGKSCIFSIRSSLVPTLPYKFDVNVSVIRKVDQPQGKVVLGTSLIGLGDSFAALMHSSVAEPDLPLQKTKAGTFDLNDENDRKIGDVTAFIRLSCFGQLIVTQFQVGAGRDAFMFKGTEPKQVVEIPGDSSKIPKIEVDPNYVPPASEPKPEPDRGYGDSRVAQQYQQPDYGMYENYEQPQPQEDEGNYKEIIAEIRGHSLHIKVPMRPKKPKEDDFVCKKQLVDEIEGPVCKFAPPLNLCDCDFPVPPEAIPRCGPRM</sequence>
<evidence type="ECO:0000313" key="2">
    <source>
        <dbReference type="EMBL" id="JAS90956.1"/>
    </source>
</evidence>
<dbReference type="Pfam" id="PF14924">
    <property type="entry name" value="MAP10_N"/>
    <property type="match status" value="1"/>
</dbReference>
<gene>
    <name evidence="2" type="ORF">g.7206</name>
</gene>
<feature type="region of interest" description="Disordered" evidence="1">
    <location>
        <begin position="199"/>
        <end position="234"/>
    </location>
</feature>
<dbReference type="GO" id="GO:1990023">
    <property type="term" value="C:mitotic spindle midzone"/>
    <property type="evidence" value="ECO:0007669"/>
    <property type="project" value="TreeGrafter"/>
</dbReference>
<accession>A0A1B6IVI4</accession>
<dbReference type="GO" id="GO:0031122">
    <property type="term" value="P:cytoplasmic microtubule organization"/>
    <property type="evidence" value="ECO:0007669"/>
    <property type="project" value="TreeGrafter"/>
</dbReference>
<organism evidence="2">
    <name type="scientific">Homalodisca liturata</name>
    <dbReference type="NCBI Taxonomy" id="320908"/>
    <lineage>
        <taxon>Eukaryota</taxon>
        <taxon>Metazoa</taxon>
        <taxon>Ecdysozoa</taxon>
        <taxon>Arthropoda</taxon>
        <taxon>Hexapoda</taxon>
        <taxon>Insecta</taxon>
        <taxon>Pterygota</taxon>
        <taxon>Neoptera</taxon>
        <taxon>Paraneoptera</taxon>
        <taxon>Hemiptera</taxon>
        <taxon>Auchenorrhyncha</taxon>
        <taxon>Membracoidea</taxon>
        <taxon>Cicadellidae</taxon>
        <taxon>Cicadellinae</taxon>
        <taxon>Proconiini</taxon>
        <taxon>Homalodisca</taxon>
    </lineage>
</organism>
<dbReference type="PANTHER" id="PTHR21831:SF2">
    <property type="entry name" value="MICROTUBULE-ASSOCIATED PROTEIN 10"/>
    <property type="match status" value="1"/>
</dbReference>
<dbReference type="GO" id="GO:0032467">
    <property type="term" value="P:positive regulation of cytokinesis"/>
    <property type="evidence" value="ECO:0007669"/>
    <property type="project" value="TreeGrafter"/>
</dbReference>
<dbReference type="GO" id="GO:0005813">
    <property type="term" value="C:centrosome"/>
    <property type="evidence" value="ECO:0007669"/>
    <property type="project" value="TreeGrafter"/>
</dbReference>
<dbReference type="GO" id="GO:0005881">
    <property type="term" value="C:cytoplasmic microtubule"/>
    <property type="evidence" value="ECO:0007669"/>
    <property type="project" value="TreeGrafter"/>
</dbReference>
<protein>
    <submittedName>
        <fullName evidence="2">Uncharacterized protein</fullName>
    </submittedName>
</protein>
<reference evidence="2" key="1">
    <citation type="submission" date="2015-11" db="EMBL/GenBank/DDBJ databases">
        <title>De novo transcriptome assembly of four potential Pierce s Disease insect vectors from Arizona vineyards.</title>
        <authorList>
            <person name="Tassone E.E."/>
        </authorList>
    </citation>
    <scope>NUCLEOTIDE SEQUENCE</scope>
</reference>